<dbReference type="Proteomes" id="UP000292362">
    <property type="component" value="Unassembled WGS sequence"/>
</dbReference>
<evidence type="ECO:0000313" key="1">
    <source>
        <dbReference type="EMBL" id="TBU01556.1"/>
    </source>
</evidence>
<comment type="caution">
    <text evidence="1">The sequence shown here is derived from an EMBL/GenBank/DDBJ whole genome shotgun (WGS) entry which is preliminary data.</text>
</comment>
<reference evidence="1 2" key="1">
    <citation type="submission" date="2017-12" db="EMBL/GenBank/DDBJ databases">
        <authorList>
            <person name="Pombert J.-F."/>
            <person name="Haag K.L."/>
            <person name="Ebert D."/>
        </authorList>
    </citation>
    <scope>NUCLEOTIDE SEQUENCE [LARGE SCALE GENOMIC DNA]</scope>
    <source>
        <strain evidence="1">FI-OER-3-3</strain>
    </source>
</reference>
<dbReference type="AlphaFoldDB" id="A0A4Q9L350"/>
<proteinExistence type="predicted"/>
<sequence>MLITTFCTKNPTKTSKCNIKNLFNIINKKIYELYTEKTKKYDEICSHEFLFLESSNYLLKESSDEIIEFLLAKKSKKIHIIVSLINNTEMENGTVYYHSLTISYRYFMIFRFRNNRRPVSNANILNKNYSTNSKPSEKEYYLQKHSSKFIFWHLNIFKRILTKIILKDKQFSFVPIFSDLAFLKATDHDFIFSMLFKQTYKYNNDYFLLINDLKINKHYEMNKKNNKKILEYAFTSAKFELIKNISFERKDRVTQSSKGCLFKNVCNKLVVKEICLCGYKKYLNVNEVYISSLREDKKQDSINKGILNNFGYISSDIDIFTSVTEDKDNTLNASNKSKKPKKNKKILQETCYLTIFYRETSTEYIINFLYNVLNYDLINIYITRSIPGFSCDMPLKEKISFVLVLVKELERFDFKLKYWNNFKSLPI</sequence>
<dbReference type="EMBL" id="PITJ01000682">
    <property type="protein sequence ID" value="TBU01556.1"/>
    <property type="molecule type" value="Genomic_DNA"/>
</dbReference>
<accession>A0A4Q9L350</accession>
<gene>
    <name evidence="1" type="ORF">CWI37_0682p0020</name>
</gene>
<evidence type="ECO:0000313" key="2">
    <source>
        <dbReference type="Proteomes" id="UP000292362"/>
    </source>
</evidence>
<organism evidence="1 2">
    <name type="scientific">Hamiltosporidium tvaerminnensis</name>
    <dbReference type="NCBI Taxonomy" id="1176355"/>
    <lineage>
        <taxon>Eukaryota</taxon>
        <taxon>Fungi</taxon>
        <taxon>Fungi incertae sedis</taxon>
        <taxon>Microsporidia</taxon>
        <taxon>Dubosqiidae</taxon>
        <taxon>Hamiltosporidium</taxon>
    </lineage>
</organism>
<protein>
    <submittedName>
        <fullName evidence="1">Uncharacterized protein</fullName>
    </submittedName>
</protein>
<dbReference type="VEuPathDB" id="MicrosporidiaDB:CWI37_0682p0020"/>
<name>A0A4Q9L350_9MICR</name>